<dbReference type="EMBL" id="RJJQ01000012">
    <property type="protein sequence ID" value="RNI21112.1"/>
    <property type="molecule type" value="Genomic_DNA"/>
</dbReference>
<dbReference type="Proteomes" id="UP000271678">
    <property type="component" value="Unassembled WGS sequence"/>
</dbReference>
<keyword evidence="3" id="KW-1185">Reference proteome</keyword>
<accession>A0A3M9M6E1</accession>
<comment type="caution">
    <text evidence="2">The sequence shown here is derived from an EMBL/GenBank/DDBJ whole genome shotgun (WGS) entry which is preliminary data.</text>
</comment>
<organism evidence="2 3">
    <name type="scientific">Flexivirga caeni</name>
    <dbReference type="NCBI Taxonomy" id="2294115"/>
    <lineage>
        <taxon>Bacteria</taxon>
        <taxon>Bacillati</taxon>
        <taxon>Actinomycetota</taxon>
        <taxon>Actinomycetes</taxon>
        <taxon>Micrococcales</taxon>
        <taxon>Dermacoccaceae</taxon>
        <taxon>Flexivirga</taxon>
    </lineage>
</organism>
<feature type="region of interest" description="Disordered" evidence="1">
    <location>
        <begin position="27"/>
        <end position="54"/>
    </location>
</feature>
<evidence type="ECO:0000313" key="2">
    <source>
        <dbReference type="EMBL" id="RNI21112.1"/>
    </source>
</evidence>
<proteinExistence type="predicted"/>
<gene>
    <name evidence="2" type="ORF">EFY87_12620</name>
</gene>
<protein>
    <submittedName>
        <fullName evidence="2">Thiocillin family RiPP</fullName>
    </submittedName>
</protein>
<evidence type="ECO:0000256" key="1">
    <source>
        <dbReference type="SAM" id="MobiDB-lite"/>
    </source>
</evidence>
<evidence type="ECO:0000313" key="3">
    <source>
        <dbReference type="Proteomes" id="UP000271678"/>
    </source>
</evidence>
<dbReference type="NCBIfam" id="NF033482">
    <property type="entry name" value="RiPP_thiocil"/>
    <property type="match status" value="1"/>
</dbReference>
<sequence>MVDNKKNSEINDDATPEVEALIETEELESEVGGGTAGTLGTAGCPASFGTFGSL</sequence>
<dbReference type="RefSeq" id="WP_123271831.1">
    <property type="nucleotide sequence ID" value="NZ_RJJQ01000012.1"/>
</dbReference>
<name>A0A3M9M6E1_9MICO</name>
<reference evidence="2 3" key="1">
    <citation type="submission" date="2018-11" db="EMBL/GenBank/DDBJ databases">
        <title>Draft genome of Simplicispira Flexivirga sp. BO-16.</title>
        <authorList>
            <person name="Im W.T."/>
        </authorList>
    </citation>
    <scope>NUCLEOTIDE SEQUENCE [LARGE SCALE GENOMIC DNA]</scope>
    <source>
        <strain evidence="2 3">BO-16</strain>
    </source>
</reference>
<dbReference type="AlphaFoldDB" id="A0A3M9M6E1"/>
<dbReference type="InterPro" id="IPR049803">
    <property type="entry name" value="RiPP_thiocil-like"/>
</dbReference>